<dbReference type="Proteomes" id="UP001277183">
    <property type="component" value="Unassembled WGS sequence"/>
</dbReference>
<name>A0AAW9FC42_AERCA</name>
<reference evidence="2" key="1">
    <citation type="submission" date="2023-11" db="EMBL/GenBank/DDBJ databases">
        <title>WGS of Aeromonas in Northern Israel.</title>
        <authorList>
            <person name="Hershko Y."/>
        </authorList>
    </citation>
    <scope>NUCLEOTIDE SEQUENCE</scope>
    <source>
        <strain evidence="2">77416</strain>
    </source>
</reference>
<sequence length="192" mass="18290">VGPGGNGSGPESYTTGLENSGGGGGYSEKVLSVTPGQVISYTVGAPSGTSSFGGVISATSGKTPTSTSTGQVCVGGDGVGGDINFSGGSGSGTQYAAGGGAASRFGNGQAAFVVANTGRSHPGGFSMARVLDGWGLGLVFGEYGVSGAKNQMGVGGRWSFDGDITFDRPGVGGGGSTYQTGGPGAVIVEVLA</sequence>
<feature type="non-terminal residue" evidence="2">
    <location>
        <position position="1"/>
    </location>
</feature>
<evidence type="ECO:0000256" key="1">
    <source>
        <dbReference type="SAM" id="MobiDB-lite"/>
    </source>
</evidence>
<feature type="region of interest" description="Disordered" evidence="1">
    <location>
        <begin position="1"/>
        <end position="28"/>
    </location>
</feature>
<comment type="caution">
    <text evidence="2">The sequence shown here is derived from an EMBL/GenBank/DDBJ whole genome shotgun (WGS) entry which is preliminary data.</text>
</comment>
<feature type="compositionally biased region" description="Polar residues" evidence="1">
    <location>
        <begin position="9"/>
        <end position="18"/>
    </location>
</feature>
<evidence type="ECO:0000313" key="3">
    <source>
        <dbReference type="Proteomes" id="UP001277183"/>
    </source>
</evidence>
<proteinExistence type="predicted"/>
<protein>
    <submittedName>
        <fullName evidence="2">Uncharacterized protein</fullName>
    </submittedName>
</protein>
<gene>
    <name evidence="2" type="ORF">SJS77_24165</name>
</gene>
<evidence type="ECO:0000313" key="2">
    <source>
        <dbReference type="EMBL" id="MDX7723468.1"/>
    </source>
</evidence>
<organism evidence="2 3">
    <name type="scientific">Aeromonas caviae</name>
    <name type="common">Aeromonas punctata</name>
    <dbReference type="NCBI Taxonomy" id="648"/>
    <lineage>
        <taxon>Bacteria</taxon>
        <taxon>Pseudomonadati</taxon>
        <taxon>Pseudomonadota</taxon>
        <taxon>Gammaproteobacteria</taxon>
        <taxon>Aeromonadales</taxon>
        <taxon>Aeromonadaceae</taxon>
        <taxon>Aeromonas</taxon>
    </lineage>
</organism>
<dbReference type="EMBL" id="JAWZVU010000315">
    <property type="protein sequence ID" value="MDX7723468.1"/>
    <property type="molecule type" value="Genomic_DNA"/>
</dbReference>
<accession>A0AAW9FC42</accession>
<dbReference type="AlphaFoldDB" id="A0AAW9FC42"/>